<dbReference type="AlphaFoldDB" id="A0A396SDH1"/>
<sequence length="221" mass="25264">MSVLNKLSTTLHRKDSRPNMILARELVENTNIEGIQEIIENLRNKDKKVSSDCLKVAYEIGRLKPELISDYAQIFIDLLKSSNNRMVWGAMQVLSTLALVSSQTLLKNLPVLQSAIKRGSVITVDKGILTLAKLASISEETNNLIFPYLLEHLRTCRTREVPQHAESTMLAVTEKNRVEFLEAISQREPYMTKPQARRIKRIIAQIEKQQTHYTPTILKIR</sequence>
<evidence type="ECO:0008006" key="3">
    <source>
        <dbReference type="Google" id="ProtNLM"/>
    </source>
</evidence>
<name>A0A396SDH1_9BACL</name>
<dbReference type="Proteomes" id="UP000265692">
    <property type="component" value="Unassembled WGS sequence"/>
</dbReference>
<reference evidence="1 2" key="1">
    <citation type="submission" date="2018-08" db="EMBL/GenBank/DDBJ databases">
        <title>Lysinibacillus sp. YLB-03 draft genome sequence.</title>
        <authorList>
            <person name="Yu L."/>
        </authorList>
    </citation>
    <scope>NUCLEOTIDE SEQUENCE [LARGE SCALE GENOMIC DNA]</scope>
    <source>
        <strain evidence="1 2">YLB-03</strain>
    </source>
</reference>
<proteinExistence type="predicted"/>
<gene>
    <name evidence="1" type="ORF">D1B33_12185</name>
</gene>
<dbReference type="RefSeq" id="WP_118876673.1">
    <property type="nucleotide sequence ID" value="NZ_QWEI01000006.1"/>
</dbReference>
<dbReference type="Gene3D" id="1.25.10.10">
    <property type="entry name" value="Leucine-rich Repeat Variant"/>
    <property type="match status" value="1"/>
</dbReference>
<comment type="caution">
    <text evidence="1">The sequence shown here is derived from an EMBL/GenBank/DDBJ whole genome shotgun (WGS) entry which is preliminary data.</text>
</comment>
<organism evidence="1 2">
    <name type="scientific">Ureibacillus yapensis</name>
    <dbReference type="NCBI Taxonomy" id="2304605"/>
    <lineage>
        <taxon>Bacteria</taxon>
        <taxon>Bacillati</taxon>
        <taxon>Bacillota</taxon>
        <taxon>Bacilli</taxon>
        <taxon>Bacillales</taxon>
        <taxon>Caryophanaceae</taxon>
        <taxon>Ureibacillus</taxon>
    </lineage>
</organism>
<protein>
    <recommendedName>
        <fullName evidence="3">HEAT repeat domain-containing protein</fullName>
    </recommendedName>
</protein>
<keyword evidence="2" id="KW-1185">Reference proteome</keyword>
<dbReference type="EMBL" id="QWEI01000006">
    <property type="protein sequence ID" value="RHW35854.1"/>
    <property type="molecule type" value="Genomic_DNA"/>
</dbReference>
<evidence type="ECO:0000313" key="1">
    <source>
        <dbReference type="EMBL" id="RHW35854.1"/>
    </source>
</evidence>
<accession>A0A396SDH1</accession>
<dbReference type="OrthoDB" id="2733362at2"/>
<dbReference type="InterPro" id="IPR011989">
    <property type="entry name" value="ARM-like"/>
</dbReference>
<dbReference type="InterPro" id="IPR016024">
    <property type="entry name" value="ARM-type_fold"/>
</dbReference>
<evidence type="ECO:0000313" key="2">
    <source>
        <dbReference type="Proteomes" id="UP000265692"/>
    </source>
</evidence>
<dbReference type="SUPFAM" id="SSF48371">
    <property type="entry name" value="ARM repeat"/>
    <property type="match status" value="1"/>
</dbReference>